<evidence type="ECO:0000256" key="1">
    <source>
        <dbReference type="SAM" id="MobiDB-lite"/>
    </source>
</evidence>
<feature type="region of interest" description="Disordered" evidence="1">
    <location>
        <begin position="186"/>
        <end position="210"/>
    </location>
</feature>
<dbReference type="EMBL" id="CDMZ01003827">
    <property type="protein sequence ID" value="CEM47755.1"/>
    <property type="molecule type" value="Genomic_DNA"/>
</dbReference>
<accession>A0A0G4HTJ6</accession>
<sequence>MYPYYGGPGGYPAMQTHSHGLGAPVGVPVHQMQPTSPVAPGIHYSQQFSSTSLTGSSGHFRRAGPGSSVLTSTGGALAGSGGPRASTGGALAGSGGPRAQSSFIIQQQQQQQHVQHPPGGHSQVPHGHVQTAHGAIQQSHTPAASKPSQQQSAYGVPVAHGSLGSKTENRLTGAVASVSPLATAMAAQSRQQVGETGGRRSPLSGTVGDADIARCRASLTLLKRKIKERSVSNTRGLP</sequence>
<gene>
    <name evidence="2" type="ORF">Cvel_1361</name>
</gene>
<dbReference type="VEuPathDB" id="CryptoDB:Cvel_1361"/>
<proteinExistence type="predicted"/>
<feature type="compositionally biased region" description="Polar residues" evidence="1">
    <location>
        <begin position="136"/>
        <end position="153"/>
    </location>
</feature>
<feature type="region of interest" description="Disordered" evidence="1">
    <location>
        <begin position="49"/>
        <end position="165"/>
    </location>
</feature>
<name>A0A0G4HTJ6_9ALVE</name>
<feature type="compositionally biased region" description="Low complexity" evidence="1">
    <location>
        <begin position="100"/>
        <end position="123"/>
    </location>
</feature>
<evidence type="ECO:0000313" key="2">
    <source>
        <dbReference type="EMBL" id="CEM47755.1"/>
    </source>
</evidence>
<reference evidence="2" key="1">
    <citation type="submission" date="2014-11" db="EMBL/GenBank/DDBJ databases">
        <authorList>
            <person name="Otto D Thomas"/>
            <person name="Naeem Raeece"/>
        </authorList>
    </citation>
    <scope>NUCLEOTIDE SEQUENCE</scope>
</reference>
<organism evidence="2">
    <name type="scientific">Chromera velia CCMP2878</name>
    <dbReference type="NCBI Taxonomy" id="1169474"/>
    <lineage>
        <taxon>Eukaryota</taxon>
        <taxon>Sar</taxon>
        <taxon>Alveolata</taxon>
        <taxon>Colpodellida</taxon>
        <taxon>Chromeraceae</taxon>
        <taxon>Chromera</taxon>
    </lineage>
</organism>
<dbReference type="AlphaFoldDB" id="A0A0G4HTJ6"/>
<protein>
    <submittedName>
        <fullName evidence="2">Uncharacterized protein</fullName>
    </submittedName>
</protein>